<dbReference type="GO" id="GO:0003949">
    <property type="term" value="F:1-(5-phosphoribosyl)-5-[(5-phosphoribosylamino)methylideneamino]imidazole-4-carboxamide isomerase activity"/>
    <property type="evidence" value="ECO:0007669"/>
    <property type="project" value="InterPro"/>
</dbReference>
<gene>
    <name evidence="7" type="primary">hisA</name>
    <name evidence="7" type="ORF">FE784_23600</name>
</gene>
<dbReference type="PANTHER" id="PTHR43090">
    <property type="entry name" value="1-(5-PHOSPHORIBOSYL)-5-[(5-PHOSPHORIBOSYLAMINO)METHYLIDENEAMINO] IMIDAZOLE-4-CARBOXAMIDE ISOMERASE"/>
    <property type="match status" value="1"/>
</dbReference>
<evidence type="ECO:0000256" key="1">
    <source>
        <dbReference type="ARBA" id="ARBA00009667"/>
    </source>
</evidence>
<dbReference type="NCBIfam" id="TIGR02129">
    <property type="entry name" value="hisA_euk"/>
    <property type="match status" value="1"/>
</dbReference>
<dbReference type="PANTHER" id="PTHR43090:SF2">
    <property type="entry name" value="1-(5-PHOSPHORIBOSYL)-5-[(5-PHOSPHORIBOSYLAMINO)METHYLIDENEAMINO] IMIDAZOLE-4-CARBOXAMIDE ISOMERASE"/>
    <property type="match status" value="1"/>
</dbReference>
<evidence type="ECO:0000256" key="6">
    <source>
        <dbReference type="RuleBase" id="RU003657"/>
    </source>
</evidence>
<dbReference type="Proteomes" id="UP000307943">
    <property type="component" value="Unassembled WGS sequence"/>
</dbReference>
<proteinExistence type="inferred from homology"/>
<evidence type="ECO:0000256" key="3">
    <source>
        <dbReference type="ARBA" id="ARBA00023102"/>
    </source>
</evidence>
<organism evidence="7 8">
    <name type="scientific">Paenibacillus hemerocallicola</name>
    <dbReference type="NCBI Taxonomy" id="1172614"/>
    <lineage>
        <taxon>Bacteria</taxon>
        <taxon>Bacillati</taxon>
        <taxon>Bacillota</taxon>
        <taxon>Bacilli</taxon>
        <taxon>Bacillales</taxon>
        <taxon>Paenibacillaceae</taxon>
        <taxon>Paenibacillus</taxon>
    </lineage>
</organism>
<keyword evidence="2 6" id="KW-0028">Amino-acid biosynthesis</keyword>
<dbReference type="GO" id="GO:0000105">
    <property type="term" value="P:L-histidine biosynthetic process"/>
    <property type="evidence" value="ECO:0007669"/>
    <property type="project" value="UniProtKB-KW"/>
</dbReference>
<dbReference type="CDD" id="cd04723">
    <property type="entry name" value="HisA_HisF"/>
    <property type="match status" value="1"/>
</dbReference>
<evidence type="ECO:0000313" key="7">
    <source>
        <dbReference type="EMBL" id="TNJ63862.1"/>
    </source>
</evidence>
<keyword evidence="8" id="KW-1185">Reference proteome</keyword>
<dbReference type="InterPro" id="IPR011060">
    <property type="entry name" value="RibuloseP-bd_barrel"/>
</dbReference>
<evidence type="ECO:0000256" key="5">
    <source>
        <dbReference type="ARBA" id="ARBA00029440"/>
    </source>
</evidence>
<comment type="caution">
    <text evidence="7">The sequence shown here is derived from an EMBL/GenBank/DDBJ whole genome shotgun (WGS) entry which is preliminary data.</text>
</comment>
<comment type="similarity">
    <text evidence="1 6">Belongs to the HisA/HisF family.</text>
</comment>
<sequence length="251" mass="27296">MKFRPCIDLHDGKVKQIVGSSLHDGSKEALVTNFESDMSSADFARQYAKDGLTGGHVIMLGPGNIEAAVSALRAYPGGLQLGGGINADNAETYLKEGASHVIVTSYVFKDGEIDFERLDGLVSRIGKERLVLDLSCRKQGDSYFVVTDRWQKFTSFEITKDNLDHLSTFCAEFLIHAVDVEGLCRGIETKLVEKLGAWVTIPTTYAGGVSRLSDLQLVNELGRGKIDLTIGSALDIFGGSIAYEDVVKWKG</sequence>
<reference evidence="7 8" key="1">
    <citation type="submission" date="2019-05" db="EMBL/GenBank/DDBJ databases">
        <title>We sequenced the genome of Paenibacillus hemerocallicola KCTC 33185 for further insight into its adaptation and study the phylogeny of Paenibacillus.</title>
        <authorList>
            <person name="Narsing Rao M.P."/>
        </authorList>
    </citation>
    <scope>NUCLEOTIDE SEQUENCE [LARGE SCALE GENOMIC DNA]</scope>
    <source>
        <strain evidence="7 8">KCTC 33185</strain>
    </source>
</reference>
<accession>A0A5C4T448</accession>
<evidence type="ECO:0000256" key="2">
    <source>
        <dbReference type="ARBA" id="ARBA00022605"/>
    </source>
</evidence>
<evidence type="ECO:0000313" key="8">
    <source>
        <dbReference type="Proteomes" id="UP000307943"/>
    </source>
</evidence>
<comment type="pathway">
    <text evidence="5">Amino-acid biosynthesis.</text>
</comment>
<dbReference type="GO" id="GO:0000162">
    <property type="term" value="P:L-tryptophan biosynthetic process"/>
    <property type="evidence" value="ECO:0007669"/>
    <property type="project" value="TreeGrafter"/>
</dbReference>
<name>A0A5C4T448_9BACL</name>
<dbReference type="InterPro" id="IPR044524">
    <property type="entry name" value="Isoase_HisA-like"/>
</dbReference>
<dbReference type="OrthoDB" id="9807749at2"/>
<dbReference type="GO" id="GO:0005737">
    <property type="term" value="C:cytoplasm"/>
    <property type="evidence" value="ECO:0007669"/>
    <property type="project" value="TreeGrafter"/>
</dbReference>
<evidence type="ECO:0000256" key="4">
    <source>
        <dbReference type="ARBA" id="ARBA00023235"/>
    </source>
</evidence>
<dbReference type="InterPro" id="IPR006062">
    <property type="entry name" value="His_biosynth"/>
</dbReference>
<dbReference type="FunFam" id="3.20.20.70:FF:000110">
    <property type="entry name" value="1-(5-phosphoribosyl)-5-[(5-phosphoribosylamino)methylideneamino] imidazole-4-carboxamide isomerase, chloroplastic"/>
    <property type="match status" value="1"/>
</dbReference>
<dbReference type="InterPro" id="IPR011858">
    <property type="entry name" value="His6/HISN3"/>
</dbReference>
<dbReference type="InterPro" id="IPR013785">
    <property type="entry name" value="Aldolase_TIM"/>
</dbReference>
<dbReference type="RefSeq" id="WP_139604719.1">
    <property type="nucleotide sequence ID" value="NZ_VDCQ01000037.1"/>
</dbReference>
<dbReference type="Pfam" id="PF00977">
    <property type="entry name" value="His_biosynth"/>
    <property type="match status" value="1"/>
</dbReference>
<dbReference type="AlphaFoldDB" id="A0A5C4T448"/>
<dbReference type="SUPFAM" id="SSF51366">
    <property type="entry name" value="Ribulose-phoshate binding barrel"/>
    <property type="match status" value="1"/>
</dbReference>
<dbReference type="EMBL" id="VDCQ01000037">
    <property type="protein sequence ID" value="TNJ63862.1"/>
    <property type="molecule type" value="Genomic_DNA"/>
</dbReference>
<keyword evidence="3 6" id="KW-0368">Histidine biosynthesis</keyword>
<dbReference type="Gene3D" id="3.20.20.70">
    <property type="entry name" value="Aldolase class I"/>
    <property type="match status" value="1"/>
</dbReference>
<keyword evidence="4 7" id="KW-0413">Isomerase</keyword>
<protein>
    <submittedName>
        <fullName evidence="7">Phosphoribosylformimino-5-aminoimidazole carboxamide ribotide isomerase</fullName>
    </submittedName>
</protein>